<gene>
    <name evidence="2" type="ORF">GCM10010910_01520</name>
</gene>
<name>A0ABQ2MWA4_9MICO</name>
<evidence type="ECO:0000313" key="3">
    <source>
        <dbReference type="Proteomes" id="UP000638043"/>
    </source>
</evidence>
<comment type="caution">
    <text evidence="2">The sequence shown here is derived from an EMBL/GenBank/DDBJ whole genome shotgun (WGS) entry which is preliminary data.</text>
</comment>
<keyword evidence="3" id="KW-1185">Reference proteome</keyword>
<feature type="transmembrane region" description="Helical" evidence="1">
    <location>
        <begin position="77"/>
        <end position="97"/>
    </location>
</feature>
<evidence type="ECO:0000256" key="1">
    <source>
        <dbReference type="SAM" id="Phobius"/>
    </source>
</evidence>
<keyword evidence="1" id="KW-1133">Transmembrane helix</keyword>
<dbReference type="EMBL" id="BMMQ01000001">
    <property type="protein sequence ID" value="GGO59176.1"/>
    <property type="molecule type" value="Genomic_DNA"/>
</dbReference>
<dbReference type="Proteomes" id="UP000638043">
    <property type="component" value="Unassembled WGS sequence"/>
</dbReference>
<dbReference type="RefSeq" id="WP_188699456.1">
    <property type="nucleotide sequence ID" value="NZ_BMMQ01000001.1"/>
</dbReference>
<sequence>MPDRDIPPRWRRLLRIMRAVLYTCVICAGVGGLIWRPTTIAGTIGEPLTVWWTMLAATGGLVALTGVVTGRWQVEALATWVAVGGLIGYAIAVWGIVSQGSPTRLAQAFVITGLTVAVAEQGVRLAAHAAKLRAMTPRRR</sequence>
<feature type="transmembrane region" description="Helical" evidence="1">
    <location>
        <begin position="50"/>
        <end position="70"/>
    </location>
</feature>
<reference evidence="3" key="1">
    <citation type="journal article" date="2019" name="Int. J. Syst. Evol. Microbiol.">
        <title>The Global Catalogue of Microorganisms (GCM) 10K type strain sequencing project: providing services to taxonomists for standard genome sequencing and annotation.</title>
        <authorList>
            <consortium name="The Broad Institute Genomics Platform"/>
            <consortium name="The Broad Institute Genome Sequencing Center for Infectious Disease"/>
            <person name="Wu L."/>
            <person name="Ma J."/>
        </authorList>
    </citation>
    <scope>NUCLEOTIDE SEQUENCE [LARGE SCALE GENOMIC DNA]</scope>
    <source>
        <strain evidence="3">CGMCC 4.7181</strain>
    </source>
</reference>
<protein>
    <submittedName>
        <fullName evidence="2">Uncharacterized protein</fullName>
    </submittedName>
</protein>
<proteinExistence type="predicted"/>
<evidence type="ECO:0000313" key="2">
    <source>
        <dbReference type="EMBL" id="GGO59176.1"/>
    </source>
</evidence>
<organism evidence="2 3">
    <name type="scientific">Microbacterium nanhaiense</name>
    <dbReference type="NCBI Taxonomy" id="1301026"/>
    <lineage>
        <taxon>Bacteria</taxon>
        <taxon>Bacillati</taxon>
        <taxon>Actinomycetota</taxon>
        <taxon>Actinomycetes</taxon>
        <taxon>Micrococcales</taxon>
        <taxon>Microbacteriaceae</taxon>
        <taxon>Microbacterium</taxon>
    </lineage>
</organism>
<feature type="transmembrane region" description="Helical" evidence="1">
    <location>
        <begin position="109"/>
        <end position="130"/>
    </location>
</feature>
<keyword evidence="1" id="KW-0812">Transmembrane</keyword>
<accession>A0ABQ2MWA4</accession>
<feature type="transmembrane region" description="Helical" evidence="1">
    <location>
        <begin position="20"/>
        <end position="38"/>
    </location>
</feature>
<keyword evidence="1" id="KW-0472">Membrane</keyword>